<keyword evidence="1" id="KW-0812">Transmembrane</keyword>
<gene>
    <name evidence="2" type="ORF">SISNIDRAFT_463676</name>
</gene>
<evidence type="ECO:0000313" key="2">
    <source>
        <dbReference type="EMBL" id="KZS96961.1"/>
    </source>
</evidence>
<protein>
    <submittedName>
        <fullName evidence="2">Uncharacterized protein</fullName>
    </submittedName>
</protein>
<keyword evidence="3" id="KW-1185">Reference proteome</keyword>
<keyword evidence="1" id="KW-0472">Membrane</keyword>
<evidence type="ECO:0000256" key="1">
    <source>
        <dbReference type="SAM" id="Phobius"/>
    </source>
</evidence>
<organism evidence="2 3">
    <name type="scientific">Sistotremastrum niveocremeum HHB9708</name>
    <dbReference type="NCBI Taxonomy" id="1314777"/>
    <lineage>
        <taxon>Eukaryota</taxon>
        <taxon>Fungi</taxon>
        <taxon>Dikarya</taxon>
        <taxon>Basidiomycota</taxon>
        <taxon>Agaricomycotina</taxon>
        <taxon>Agaricomycetes</taxon>
        <taxon>Sistotremastrales</taxon>
        <taxon>Sistotremastraceae</taxon>
        <taxon>Sertulicium</taxon>
        <taxon>Sertulicium niveocremeum</taxon>
    </lineage>
</organism>
<feature type="transmembrane region" description="Helical" evidence="1">
    <location>
        <begin position="20"/>
        <end position="39"/>
    </location>
</feature>
<dbReference type="Proteomes" id="UP000076722">
    <property type="component" value="Unassembled WGS sequence"/>
</dbReference>
<accession>A0A164YIV7</accession>
<keyword evidence="1" id="KW-1133">Transmembrane helix</keyword>
<sequence length="200" mass="22067">MAADEGADVDRTDMKSLASLGRFLILEWLLSGVGVWLRGGRRGTASRMLDCDLDRFLPDRDGDSRFSALVDLDNGDGLVAAADAAVWDSMVDTAVIMNDDAGAKASPHPKFTISSDIVSLICKLLKNYGIVSSLDQKVIFRMLRKAHVHASLPFIIKLGHDNLRTMPSNRFGNRKMSAMMRTGAIRMDVFRRSTFVTIMD</sequence>
<name>A0A164YIV7_9AGAM</name>
<dbReference type="AlphaFoldDB" id="A0A164YIV7"/>
<reference evidence="2 3" key="1">
    <citation type="journal article" date="2016" name="Mol. Biol. Evol.">
        <title>Comparative Genomics of Early-Diverging Mushroom-Forming Fungi Provides Insights into the Origins of Lignocellulose Decay Capabilities.</title>
        <authorList>
            <person name="Nagy L.G."/>
            <person name="Riley R."/>
            <person name="Tritt A."/>
            <person name="Adam C."/>
            <person name="Daum C."/>
            <person name="Floudas D."/>
            <person name="Sun H."/>
            <person name="Yadav J.S."/>
            <person name="Pangilinan J."/>
            <person name="Larsson K.H."/>
            <person name="Matsuura K."/>
            <person name="Barry K."/>
            <person name="Labutti K."/>
            <person name="Kuo R."/>
            <person name="Ohm R.A."/>
            <person name="Bhattacharya S.S."/>
            <person name="Shirouzu T."/>
            <person name="Yoshinaga Y."/>
            <person name="Martin F.M."/>
            <person name="Grigoriev I.V."/>
            <person name="Hibbett D.S."/>
        </authorList>
    </citation>
    <scope>NUCLEOTIDE SEQUENCE [LARGE SCALE GENOMIC DNA]</scope>
    <source>
        <strain evidence="2 3">HHB9708</strain>
    </source>
</reference>
<evidence type="ECO:0000313" key="3">
    <source>
        <dbReference type="Proteomes" id="UP000076722"/>
    </source>
</evidence>
<proteinExistence type="predicted"/>
<dbReference type="EMBL" id="KV419398">
    <property type="protein sequence ID" value="KZS96961.1"/>
    <property type="molecule type" value="Genomic_DNA"/>
</dbReference>